<comment type="pathway">
    <text evidence="1">Lipid metabolism.</text>
</comment>
<evidence type="ECO:0000313" key="7">
    <source>
        <dbReference type="EMBL" id="MCW7555981.1"/>
    </source>
</evidence>
<gene>
    <name evidence="7" type="ORF">NX722_25805</name>
</gene>
<proteinExistence type="predicted"/>
<dbReference type="PANTHER" id="PTHR44307">
    <property type="entry name" value="PHOSPHOETHANOLAMINE METHYLTRANSFERASE"/>
    <property type="match status" value="1"/>
</dbReference>
<keyword evidence="2 7" id="KW-0489">Methyltransferase</keyword>
<dbReference type="PANTHER" id="PTHR44307:SF2">
    <property type="entry name" value="PHOSPHOETHANOLAMINE METHYLTRANSFERASE ISOFORM X1"/>
    <property type="match status" value="1"/>
</dbReference>
<protein>
    <submittedName>
        <fullName evidence="7">Methyltransferase domain-containing protein</fullName>
    </submittedName>
</protein>
<dbReference type="RefSeq" id="WP_262565713.1">
    <property type="nucleotide sequence ID" value="NZ_JAPFCC010000001.1"/>
</dbReference>
<dbReference type="GO" id="GO:0032259">
    <property type="term" value="P:methylation"/>
    <property type="evidence" value="ECO:0007669"/>
    <property type="project" value="UniProtKB-KW"/>
</dbReference>
<dbReference type="GO" id="GO:0008168">
    <property type="term" value="F:methyltransferase activity"/>
    <property type="evidence" value="ECO:0007669"/>
    <property type="project" value="UniProtKB-KW"/>
</dbReference>
<evidence type="ECO:0000256" key="3">
    <source>
        <dbReference type="ARBA" id="ARBA00022679"/>
    </source>
</evidence>
<dbReference type="Pfam" id="PF08241">
    <property type="entry name" value="Methyltransf_11"/>
    <property type="match status" value="1"/>
</dbReference>
<evidence type="ECO:0000313" key="8">
    <source>
        <dbReference type="Proteomes" id="UP001209854"/>
    </source>
</evidence>
<evidence type="ECO:0000256" key="5">
    <source>
        <dbReference type="SAM" id="Phobius"/>
    </source>
</evidence>
<accession>A0ABT3N2Y1</accession>
<feature type="domain" description="Methyltransferase type 11" evidence="6">
    <location>
        <begin position="140"/>
        <end position="190"/>
    </location>
</feature>
<evidence type="ECO:0000256" key="4">
    <source>
        <dbReference type="ARBA" id="ARBA00025707"/>
    </source>
</evidence>
<keyword evidence="5" id="KW-0812">Transmembrane</keyword>
<feature type="transmembrane region" description="Helical" evidence="5">
    <location>
        <begin position="6"/>
        <end position="33"/>
    </location>
</feature>
<dbReference type="Gene3D" id="3.40.50.150">
    <property type="entry name" value="Vaccinia Virus protein VP39"/>
    <property type="match status" value="1"/>
</dbReference>
<dbReference type="EMBL" id="JAPFCC010000001">
    <property type="protein sequence ID" value="MCW7555981.1"/>
    <property type="molecule type" value="Genomic_DNA"/>
</dbReference>
<dbReference type="SUPFAM" id="SSF53335">
    <property type="entry name" value="S-adenosyl-L-methionine-dependent methyltransferases"/>
    <property type="match status" value="1"/>
</dbReference>
<dbReference type="Proteomes" id="UP001209854">
    <property type="component" value="Unassembled WGS sequence"/>
</dbReference>
<dbReference type="InterPro" id="IPR013216">
    <property type="entry name" value="Methyltransf_11"/>
</dbReference>
<keyword evidence="8" id="KW-1185">Reference proteome</keyword>
<evidence type="ECO:0000259" key="6">
    <source>
        <dbReference type="Pfam" id="PF08241"/>
    </source>
</evidence>
<keyword evidence="5" id="KW-1133">Transmembrane helix</keyword>
<reference evidence="7 8" key="1">
    <citation type="submission" date="2022-10" db="EMBL/GenBank/DDBJ databases">
        <title>High-quality genome sequences of two octocoral-associated bacteria, Endozoicomonas euniceicola EF212 and Endozoicomonas gorgoniicola PS125.</title>
        <authorList>
            <person name="Chiou Y.-J."/>
            <person name="Chen Y.-H."/>
        </authorList>
    </citation>
    <scope>NUCLEOTIDE SEQUENCE [LARGE SCALE GENOMIC DNA]</scope>
    <source>
        <strain evidence="7 8">PS125</strain>
    </source>
</reference>
<evidence type="ECO:0000256" key="2">
    <source>
        <dbReference type="ARBA" id="ARBA00022603"/>
    </source>
</evidence>
<name>A0ABT3N2Y1_9GAMM</name>
<evidence type="ECO:0000256" key="1">
    <source>
        <dbReference type="ARBA" id="ARBA00005189"/>
    </source>
</evidence>
<sequence length="302" mass="34797">MAILSFFLGIGITWLVMSGLLSQIIMLLVRIWIPSSRSEKGVIDDQWLLNSGVSTSSRWRLLGYWHDTSSYRQACSELAGLLADKACLSNQDKVLDMGFTSYDQLLVWLDYYQVEALTAATESEQILVDAHDYCGHFSQLHLERGSVPVMQRLEDGCFDKVLALDCAYHMKSKKAFFQQARRVLRQGGSVTLTDMMLARPFKDRFEQRLVTLMARTCGIPVTGLYVKQVYESMLNTCGFEDVQMTDISEDVLSGFCFWFSQHYGHLSSVTRSKVWIRLRLLVWFIRWMQHRGLLRYHLVSAR</sequence>
<dbReference type="InterPro" id="IPR029063">
    <property type="entry name" value="SAM-dependent_MTases_sf"/>
</dbReference>
<comment type="pathway">
    <text evidence="4">Phospholipid metabolism.</text>
</comment>
<organism evidence="7 8">
    <name type="scientific">Endozoicomonas gorgoniicola</name>
    <dbReference type="NCBI Taxonomy" id="1234144"/>
    <lineage>
        <taxon>Bacteria</taxon>
        <taxon>Pseudomonadati</taxon>
        <taxon>Pseudomonadota</taxon>
        <taxon>Gammaproteobacteria</taxon>
        <taxon>Oceanospirillales</taxon>
        <taxon>Endozoicomonadaceae</taxon>
        <taxon>Endozoicomonas</taxon>
    </lineage>
</organism>
<keyword evidence="5" id="KW-0472">Membrane</keyword>
<comment type="caution">
    <text evidence="7">The sequence shown here is derived from an EMBL/GenBank/DDBJ whole genome shotgun (WGS) entry which is preliminary data.</text>
</comment>
<keyword evidence="3" id="KW-0808">Transferase</keyword>